<keyword evidence="7 11" id="KW-0249">Electron transport</keyword>
<keyword evidence="9 11" id="KW-0496">Mitochondrion</keyword>
<evidence type="ECO:0000256" key="9">
    <source>
        <dbReference type="ARBA" id="ARBA00023128"/>
    </source>
</evidence>
<proteinExistence type="inferred from homology"/>
<dbReference type="FunCoup" id="A0A423W614">
    <property type="interactions" value="70"/>
</dbReference>
<evidence type="ECO:0000313" key="12">
    <source>
        <dbReference type="EMBL" id="ROV98794.1"/>
    </source>
</evidence>
<evidence type="ECO:0000256" key="10">
    <source>
        <dbReference type="ARBA" id="ARBA00023136"/>
    </source>
</evidence>
<dbReference type="AlphaFoldDB" id="A0A423W614"/>
<dbReference type="Proteomes" id="UP000285146">
    <property type="component" value="Unassembled WGS sequence"/>
</dbReference>
<accession>A0A423W614</accession>
<dbReference type="InterPro" id="IPR004205">
    <property type="entry name" value="Cyt_bc1_su8"/>
</dbReference>
<evidence type="ECO:0000256" key="7">
    <source>
        <dbReference type="ARBA" id="ARBA00022982"/>
    </source>
</evidence>
<keyword evidence="5 11" id="KW-0812">Transmembrane</keyword>
<protein>
    <recommendedName>
        <fullName evidence="11">Cytochrome b-c1 complex subunit 8</fullName>
    </recommendedName>
    <alternativeName>
        <fullName evidence="11">Complex III subunit 8</fullName>
    </alternativeName>
</protein>
<dbReference type="EMBL" id="LKEB01000060">
    <property type="protein sequence ID" value="ROV98794.1"/>
    <property type="molecule type" value="Genomic_DNA"/>
</dbReference>
<gene>
    <name evidence="12" type="ORF">VPNG_08378</name>
</gene>
<evidence type="ECO:0000256" key="1">
    <source>
        <dbReference type="ARBA" id="ARBA00004434"/>
    </source>
</evidence>
<name>A0A423W614_9PEZI</name>
<dbReference type="PANTHER" id="PTHR12119:SF2">
    <property type="entry name" value="CYTOCHROME B-C1 COMPLEX SUBUNIT 8"/>
    <property type="match status" value="1"/>
</dbReference>
<dbReference type="GO" id="GO:0005743">
    <property type="term" value="C:mitochondrial inner membrane"/>
    <property type="evidence" value="ECO:0007669"/>
    <property type="project" value="UniProtKB-SubCell"/>
</dbReference>
<dbReference type="PANTHER" id="PTHR12119">
    <property type="entry name" value="UBIQUINOL-CYTOCHROME C REDUCTASE COMPLEX UBIQUINONE-BINDING PROTEIN QP-C"/>
    <property type="match status" value="1"/>
</dbReference>
<evidence type="ECO:0000256" key="5">
    <source>
        <dbReference type="ARBA" id="ARBA00022692"/>
    </source>
</evidence>
<dbReference type="GO" id="GO:0045275">
    <property type="term" value="C:respiratory chain complex III"/>
    <property type="evidence" value="ECO:0007669"/>
    <property type="project" value="UniProtKB-UniRule"/>
</dbReference>
<feature type="transmembrane region" description="Helical" evidence="11">
    <location>
        <begin position="72"/>
        <end position="90"/>
    </location>
</feature>
<keyword evidence="10 11" id="KW-0472">Membrane</keyword>
<dbReference type="FunFam" id="1.20.5.210:FF:000001">
    <property type="entry name" value="Cytochrome b-c1 complex subunit 8"/>
    <property type="match status" value="1"/>
</dbReference>
<dbReference type="GO" id="GO:0006122">
    <property type="term" value="P:mitochondrial electron transport, ubiquinol to cytochrome c"/>
    <property type="evidence" value="ECO:0007669"/>
    <property type="project" value="UniProtKB-UniRule"/>
</dbReference>
<dbReference type="OrthoDB" id="6683853at2759"/>
<reference evidence="12 13" key="1">
    <citation type="submission" date="2015-09" db="EMBL/GenBank/DDBJ databases">
        <title>Host preference determinants of Valsa canker pathogens revealed by comparative genomics.</title>
        <authorList>
            <person name="Yin Z."/>
            <person name="Huang L."/>
        </authorList>
    </citation>
    <scope>NUCLEOTIDE SEQUENCE [LARGE SCALE GENOMIC DNA]</scope>
    <source>
        <strain evidence="12 13">SXYLt</strain>
    </source>
</reference>
<comment type="subcellular location">
    <subcellularLocation>
        <location evidence="1 11">Mitochondrion inner membrane</location>
        <topology evidence="1 11">Single-pass membrane protein</topology>
    </subcellularLocation>
</comment>
<keyword evidence="13" id="KW-1185">Reference proteome</keyword>
<evidence type="ECO:0000256" key="11">
    <source>
        <dbReference type="RuleBase" id="RU368118"/>
    </source>
</evidence>
<evidence type="ECO:0000256" key="6">
    <source>
        <dbReference type="ARBA" id="ARBA00022792"/>
    </source>
</evidence>
<dbReference type="Pfam" id="PF02939">
    <property type="entry name" value="UcrQ"/>
    <property type="match status" value="1"/>
</dbReference>
<sequence length="111" mass="12161">MRPTQILLSGGGSDAPLGRYNKYLGGYGGFGTPVQKQKGIVTYGLAPNRQNPFAGAAHAAVFNSWRRFSAQVLYVVPPFIAAYYIMNWAVDRNHYLNSKAGIAEFASDEEE</sequence>
<evidence type="ECO:0000256" key="3">
    <source>
        <dbReference type="ARBA" id="ARBA00022448"/>
    </source>
</evidence>
<dbReference type="InParanoid" id="A0A423W614"/>
<dbReference type="Gene3D" id="1.20.5.210">
    <property type="entry name" value="Cytochrome b-c1 complex subunit 8"/>
    <property type="match status" value="1"/>
</dbReference>
<dbReference type="InterPro" id="IPR036642">
    <property type="entry name" value="Cyt_bc1_su8_sf"/>
</dbReference>
<keyword evidence="4 11" id="KW-0679">Respiratory chain</keyword>
<keyword evidence="8 11" id="KW-1133">Transmembrane helix</keyword>
<evidence type="ECO:0000256" key="4">
    <source>
        <dbReference type="ARBA" id="ARBA00022660"/>
    </source>
</evidence>
<evidence type="ECO:0000256" key="8">
    <source>
        <dbReference type="ARBA" id="ARBA00022989"/>
    </source>
</evidence>
<comment type="function">
    <text evidence="11">Component of the ubiquinol-cytochrome c oxidoreductase, a multisubunit transmembrane complex that is part of the mitochondrial electron transport chain which drives oxidative phosphorylation. The complex plays an important role in the uptake of multiple carbon sources present in different host niches.</text>
</comment>
<dbReference type="STRING" id="1230097.A0A423W614"/>
<keyword evidence="6 11" id="KW-0999">Mitochondrion inner membrane</keyword>
<dbReference type="SUPFAM" id="SSF81508">
    <property type="entry name" value="Ubiquinone-binding protein QP-C of cytochrome bc1 complex (Ubiquinol-cytochrome c reductase)"/>
    <property type="match status" value="1"/>
</dbReference>
<evidence type="ECO:0000313" key="13">
    <source>
        <dbReference type="Proteomes" id="UP000285146"/>
    </source>
</evidence>
<evidence type="ECO:0000256" key="2">
    <source>
        <dbReference type="ARBA" id="ARBA00007668"/>
    </source>
</evidence>
<comment type="subunit">
    <text evidence="11">Component of the ubiquinol-cytochrome c oxidoreductase (cytochrome b-c1 complex, complex III, CIII), a multisubunit enzyme composed of 3 respiratory subunits cytochrome b, cytochrome c1 and Rieske protein, 2 core protein subunits, and additional low-molecular weight protein subunits. The complex exists as an obligatory dimer and forms supercomplexes (SCs) in the inner mitochondrial membrane with cytochrome c oxidase (complex IV, CIV).</text>
</comment>
<organism evidence="12 13">
    <name type="scientific">Cytospora leucostoma</name>
    <dbReference type="NCBI Taxonomy" id="1230097"/>
    <lineage>
        <taxon>Eukaryota</taxon>
        <taxon>Fungi</taxon>
        <taxon>Dikarya</taxon>
        <taxon>Ascomycota</taxon>
        <taxon>Pezizomycotina</taxon>
        <taxon>Sordariomycetes</taxon>
        <taxon>Sordariomycetidae</taxon>
        <taxon>Diaporthales</taxon>
        <taxon>Cytosporaceae</taxon>
        <taxon>Cytospora</taxon>
    </lineage>
</organism>
<comment type="caution">
    <text evidence="12">The sequence shown here is derived from an EMBL/GenBank/DDBJ whole genome shotgun (WGS) entry which is preliminary data.</text>
</comment>
<keyword evidence="3 11" id="KW-0813">Transport</keyword>
<comment type="similarity">
    <text evidence="2 11">Belongs to the UQCRQ/QCR8 family.</text>
</comment>